<dbReference type="Pfam" id="PF00589">
    <property type="entry name" value="Phage_integrase"/>
    <property type="match status" value="1"/>
</dbReference>
<organism evidence="8 9">
    <name type="scientific">Aeromicrobium terrae</name>
    <dbReference type="NCBI Taxonomy" id="2498846"/>
    <lineage>
        <taxon>Bacteria</taxon>
        <taxon>Bacillati</taxon>
        <taxon>Actinomycetota</taxon>
        <taxon>Actinomycetes</taxon>
        <taxon>Propionibacteriales</taxon>
        <taxon>Nocardioidaceae</taxon>
        <taxon>Aeromicrobium</taxon>
    </lineage>
</organism>
<evidence type="ECO:0000256" key="5">
    <source>
        <dbReference type="PROSITE-ProRule" id="PRU01248"/>
    </source>
</evidence>
<dbReference type="InterPro" id="IPR010998">
    <property type="entry name" value="Integrase_recombinase_N"/>
</dbReference>
<comment type="similarity">
    <text evidence="1">Belongs to the 'phage' integrase family.</text>
</comment>
<evidence type="ECO:0000256" key="1">
    <source>
        <dbReference type="ARBA" id="ARBA00008857"/>
    </source>
</evidence>
<keyword evidence="3 5" id="KW-0238">DNA-binding</keyword>
<keyword evidence="2" id="KW-0229">DNA integration</keyword>
<dbReference type="OrthoDB" id="1822491at2"/>
<dbReference type="InterPro" id="IPR050808">
    <property type="entry name" value="Phage_Integrase"/>
</dbReference>
<dbReference type="PROSITE" id="PS51898">
    <property type="entry name" value="TYR_RECOMBINASE"/>
    <property type="match status" value="1"/>
</dbReference>
<dbReference type="Proteomes" id="UP000321571">
    <property type="component" value="Unassembled WGS sequence"/>
</dbReference>
<dbReference type="CDD" id="cd01189">
    <property type="entry name" value="INT_ICEBs1_C_like"/>
    <property type="match status" value="1"/>
</dbReference>
<protein>
    <submittedName>
        <fullName evidence="8">Site-specific integrase</fullName>
    </submittedName>
</protein>
<dbReference type="AlphaFoldDB" id="A0A5C8NN74"/>
<dbReference type="InterPro" id="IPR044068">
    <property type="entry name" value="CB"/>
</dbReference>
<evidence type="ECO:0000313" key="8">
    <source>
        <dbReference type="EMBL" id="TXL62405.1"/>
    </source>
</evidence>
<evidence type="ECO:0000313" key="9">
    <source>
        <dbReference type="Proteomes" id="UP000321571"/>
    </source>
</evidence>
<dbReference type="InterPro" id="IPR013762">
    <property type="entry name" value="Integrase-like_cat_sf"/>
</dbReference>
<gene>
    <name evidence="8" type="ORF">FHP06_06575</name>
</gene>
<dbReference type="Gene3D" id="1.10.443.10">
    <property type="entry name" value="Intergrase catalytic core"/>
    <property type="match status" value="1"/>
</dbReference>
<reference evidence="8 9" key="1">
    <citation type="submission" date="2019-06" db="EMBL/GenBank/DDBJ databases">
        <title>Aeromicrobium sp. nov., isolated from a maize field.</title>
        <authorList>
            <person name="Lin S.-Y."/>
            <person name="Tsai C.-F."/>
            <person name="Young C.-C."/>
        </authorList>
    </citation>
    <scope>NUCLEOTIDE SEQUENCE [LARGE SCALE GENOMIC DNA]</scope>
    <source>
        <strain evidence="8 9">CC-CFT486</strain>
    </source>
</reference>
<dbReference type="PANTHER" id="PTHR30629">
    <property type="entry name" value="PROPHAGE INTEGRASE"/>
    <property type="match status" value="1"/>
</dbReference>
<keyword evidence="4" id="KW-0233">DNA recombination</keyword>
<dbReference type="GO" id="GO:0003677">
    <property type="term" value="F:DNA binding"/>
    <property type="evidence" value="ECO:0007669"/>
    <property type="project" value="UniProtKB-UniRule"/>
</dbReference>
<dbReference type="InterPro" id="IPR002104">
    <property type="entry name" value="Integrase_catalytic"/>
</dbReference>
<sequence length="375" mass="42673">MSRHANGEGSIWKRKDGRWVGATYAATNTGGRKRVYVYGKTRVEAREKLTALQRELDRGVRVPVENWTVQEYLEHWLRDVVKPNRAPKTHQGYELVVRRHIAPRIGRKKLRALSVQDVRRMVQELQDSGLRPRGVQFVHSTLRAGLQNAMRDDLVTRNVAKLVQVPTPRYEVGRGLTPEQARTLLEAAKDDRLSALYVVAVYLGLRRGELLGLQWEQVDLEEETLQVVQTLQRVDGELQLLPPKTRTSRRTIPLPDPVVEALRAHKVAQNKERLAAGERWVDSGMVFATTVGTPIEPDNLSRSWYKVRAVLDEPQPRFHDLRHTCVTLLLTEGVAPHIVQQIVGHSAIDVTMTIYAHTSLDEKRKALRLLGNRLA</sequence>
<evidence type="ECO:0000256" key="3">
    <source>
        <dbReference type="ARBA" id="ARBA00023125"/>
    </source>
</evidence>
<dbReference type="PANTHER" id="PTHR30629:SF2">
    <property type="entry name" value="PROPHAGE INTEGRASE INTS-RELATED"/>
    <property type="match status" value="1"/>
</dbReference>
<dbReference type="EMBL" id="VDUX01000002">
    <property type="protein sequence ID" value="TXL62405.1"/>
    <property type="molecule type" value="Genomic_DNA"/>
</dbReference>
<comment type="caution">
    <text evidence="8">The sequence shown here is derived from an EMBL/GenBank/DDBJ whole genome shotgun (WGS) entry which is preliminary data.</text>
</comment>
<keyword evidence="9" id="KW-1185">Reference proteome</keyword>
<evidence type="ECO:0000259" key="6">
    <source>
        <dbReference type="PROSITE" id="PS51898"/>
    </source>
</evidence>
<dbReference type="Pfam" id="PF14659">
    <property type="entry name" value="Phage_int_SAM_3"/>
    <property type="match status" value="1"/>
</dbReference>
<dbReference type="InterPro" id="IPR004107">
    <property type="entry name" value="Integrase_SAM-like_N"/>
</dbReference>
<dbReference type="SUPFAM" id="SSF56349">
    <property type="entry name" value="DNA breaking-rejoining enzymes"/>
    <property type="match status" value="1"/>
</dbReference>
<name>A0A5C8NN74_9ACTN</name>
<accession>A0A5C8NN74</accession>
<dbReference type="GO" id="GO:0006310">
    <property type="term" value="P:DNA recombination"/>
    <property type="evidence" value="ECO:0007669"/>
    <property type="project" value="UniProtKB-KW"/>
</dbReference>
<evidence type="ECO:0000256" key="4">
    <source>
        <dbReference type="ARBA" id="ARBA00023172"/>
    </source>
</evidence>
<dbReference type="PROSITE" id="PS51900">
    <property type="entry name" value="CB"/>
    <property type="match status" value="1"/>
</dbReference>
<feature type="domain" description="Core-binding (CB)" evidence="7">
    <location>
        <begin position="67"/>
        <end position="150"/>
    </location>
</feature>
<proteinExistence type="inferred from homology"/>
<dbReference type="InterPro" id="IPR011010">
    <property type="entry name" value="DNA_brk_join_enz"/>
</dbReference>
<dbReference type="Gene3D" id="1.10.150.130">
    <property type="match status" value="1"/>
</dbReference>
<evidence type="ECO:0000259" key="7">
    <source>
        <dbReference type="PROSITE" id="PS51900"/>
    </source>
</evidence>
<dbReference type="GO" id="GO:0015074">
    <property type="term" value="P:DNA integration"/>
    <property type="evidence" value="ECO:0007669"/>
    <property type="project" value="UniProtKB-KW"/>
</dbReference>
<evidence type="ECO:0000256" key="2">
    <source>
        <dbReference type="ARBA" id="ARBA00022908"/>
    </source>
</evidence>
<feature type="domain" description="Tyr recombinase" evidence="6">
    <location>
        <begin position="171"/>
        <end position="368"/>
    </location>
</feature>